<protein>
    <recommendedName>
        <fullName evidence="2">Retrotransposon gag domain-containing protein</fullName>
    </recommendedName>
</protein>
<comment type="caution">
    <text evidence="3">The sequence shown here is derived from an EMBL/GenBank/DDBJ whole genome shotgun (WGS) entry which is preliminary data.</text>
</comment>
<name>A0AA38U255_9ASTR</name>
<dbReference type="PANTHER" id="PTHR15503:SF42">
    <property type="entry name" value="ZINC FINGER, CCHC-TYPE, RETROTRANSPOSON GAG DOMAIN, ASPARTIC PEPTIDASE DOMAIN PROTEIN-RELATED"/>
    <property type="match status" value="1"/>
</dbReference>
<dbReference type="EMBL" id="JARYMX010000002">
    <property type="protein sequence ID" value="KAJ9561777.1"/>
    <property type="molecule type" value="Genomic_DNA"/>
</dbReference>
<dbReference type="Proteomes" id="UP001172457">
    <property type="component" value="Chromosome 2"/>
</dbReference>
<dbReference type="InterPro" id="IPR021109">
    <property type="entry name" value="Peptidase_aspartic_dom_sf"/>
</dbReference>
<dbReference type="InterPro" id="IPR043502">
    <property type="entry name" value="DNA/RNA_pol_sf"/>
</dbReference>
<feature type="region of interest" description="Disordered" evidence="1">
    <location>
        <begin position="109"/>
        <end position="184"/>
    </location>
</feature>
<dbReference type="InterPro" id="IPR032567">
    <property type="entry name" value="RTL1-rel"/>
</dbReference>
<feature type="compositionally biased region" description="Basic residues" evidence="1">
    <location>
        <begin position="129"/>
        <end position="142"/>
    </location>
</feature>
<dbReference type="Pfam" id="PF03732">
    <property type="entry name" value="Retrotrans_gag"/>
    <property type="match status" value="1"/>
</dbReference>
<gene>
    <name evidence="3" type="ORF">OSB04_006937</name>
</gene>
<dbReference type="InterPro" id="IPR005162">
    <property type="entry name" value="Retrotrans_gag_dom"/>
</dbReference>
<feature type="region of interest" description="Disordered" evidence="1">
    <location>
        <begin position="498"/>
        <end position="523"/>
    </location>
</feature>
<dbReference type="SUPFAM" id="SSF50630">
    <property type="entry name" value="Acid proteases"/>
    <property type="match status" value="1"/>
</dbReference>
<evidence type="ECO:0000313" key="4">
    <source>
        <dbReference type="Proteomes" id="UP001172457"/>
    </source>
</evidence>
<evidence type="ECO:0000256" key="1">
    <source>
        <dbReference type="SAM" id="MobiDB-lite"/>
    </source>
</evidence>
<feature type="domain" description="Retrotransposon gag" evidence="2">
    <location>
        <begin position="300"/>
        <end position="396"/>
    </location>
</feature>
<dbReference type="SUPFAM" id="SSF56672">
    <property type="entry name" value="DNA/RNA polymerases"/>
    <property type="match status" value="1"/>
</dbReference>
<sequence length="788" mass="88656">MFSESEFMFPESELMFSESVFMNLVEYLKCLSRIENYVFRIGNWASLVVMLTTFITNRESELGVFRIGKGCFPIRKKGGFSDSDFLRSFFVGLVFGEYSMAGRSLRSRVIPEPEVPPPPTRTTAVRGKAGSRGRGRGRRRVGRAATEVGARVQPRARGGRRAQSERPPVIPEPSQQERSVSHPAPFVTKEDFQTEMGKLQATLQNLLNQQEQSKSAEEKEDSGMTSPPPTVVGGHSQLTPLEIVVLPKSIHGCSYKAFVACKPPTYKGERDPVLALRWIEEIEMVFETCKCAAEDKVVYARSMLKADALHWWNVEPGGRGTEAVRTLSWESFVVKFKSQFCPLAATKKMEQEFLQLKQGMMSVQEYTTRFIEKSRFAEVYVPTEERGVERYIWGLKGSIREFVMGKDPTTFQAAINAAEQIERERRIVRCQSRRERKGSGPGRAWVRNLVANATVCIGGTVRRDQSLASSVGSWVICQGIVRERDRVFSVGSPDHIRPDCPQLKRSGAPMTGGRATEARDDRKTAPTLARSRAFRMTAEEAEEAPEVVTGTFLINSIRAKVLFDTGSDYSYATPELLKQCCVNLEPLDHPYEADTANGRVWVREFVKGCTVELEGCLVPVVLRLIPMESLDVVLGWDWMIRNKVKIDCEQKMVRIKLPDGRTAVVYGAERNRSTSLILVIKANRCIRKGCVWFMAYVVDSKKDKLEVKDVEVVRDYPEVFPEDLVSLPPDREIEFRIDLVPGATPIAKAPYRLAPSELKEMLAQLQELLDKGFICPSTSPWGAPVLFV</sequence>
<dbReference type="Gene3D" id="3.10.10.10">
    <property type="entry name" value="HIV Type 1 Reverse Transcriptase, subunit A, domain 1"/>
    <property type="match status" value="1"/>
</dbReference>
<dbReference type="CDD" id="cd00303">
    <property type="entry name" value="retropepsin_like"/>
    <property type="match status" value="1"/>
</dbReference>
<feature type="compositionally biased region" description="Low complexity" evidence="1">
    <location>
        <begin position="143"/>
        <end position="152"/>
    </location>
</feature>
<feature type="region of interest" description="Disordered" evidence="1">
    <location>
        <begin position="208"/>
        <end position="234"/>
    </location>
</feature>
<dbReference type="Gene3D" id="2.40.70.10">
    <property type="entry name" value="Acid Proteases"/>
    <property type="match status" value="1"/>
</dbReference>
<organism evidence="3 4">
    <name type="scientific">Centaurea solstitialis</name>
    <name type="common">yellow star-thistle</name>
    <dbReference type="NCBI Taxonomy" id="347529"/>
    <lineage>
        <taxon>Eukaryota</taxon>
        <taxon>Viridiplantae</taxon>
        <taxon>Streptophyta</taxon>
        <taxon>Embryophyta</taxon>
        <taxon>Tracheophyta</taxon>
        <taxon>Spermatophyta</taxon>
        <taxon>Magnoliopsida</taxon>
        <taxon>eudicotyledons</taxon>
        <taxon>Gunneridae</taxon>
        <taxon>Pentapetalae</taxon>
        <taxon>asterids</taxon>
        <taxon>campanulids</taxon>
        <taxon>Asterales</taxon>
        <taxon>Asteraceae</taxon>
        <taxon>Carduoideae</taxon>
        <taxon>Cardueae</taxon>
        <taxon>Centaureinae</taxon>
        <taxon>Centaurea</taxon>
    </lineage>
</organism>
<dbReference type="Pfam" id="PF08284">
    <property type="entry name" value="RVP_2"/>
    <property type="match status" value="1"/>
</dbReference>
<keyword evidence="4" id="KW-1185">Reference proteome</keyword>
<proteinExistence type="predicted"/>
<dbReference type="PANTHER" id="PTHR15503">
    <property type="entry name" value="LDOC1 RELATED"/>
    <property type="match status" value="1"/>
</dbReference>
<reference evidence="3" key="1">
    <citation type="submission" date="2023-03" db="EMBL/GenBank/DDBJ databases">
        <title>Chromosome-scale reference genome and RAD-based genetic map of yellow starthistle (Centaurea solstitialis) reveal putative structural variation and QTLs associated with invader traits.</title>
        <authorList>
            <person name="Reatini B."/>
            <person name="Cang F.A."/>
            <person name="Jiang Q."/>
            <person name="Mckibben M.T.W."/>
            <person name="Barker M.S."/>
            <person name="Rieseberg L.H."/>
            <person name="Dlugosch K.M."/>
        </authorList>
    </citation>
    <scope>NUCLEOTIDE SEQUENCE</scope>
    <source>
        <strain evidence="3">CAN-66</strain>
        <tissue evidence="3">Leaf</tissue>
    </source>
</reference>
<dbReference type="AlphaFoldDB" id="A0AA38U255"/>
<accession>A0AA38U255</accession>
<evidence type="ECO:0000259" key="2">
    <source>
        <dbReference type="Pfam" id="PF03732"/>
    </source>
</evidence>
<evidence type="ECO:0000313" key="3">
    <source>
        <dbReference type="EMBL" id="KAJ9561777.1"/>
    </source>
</evidence>